<evidence type="ECO:0000313" key="3">
    <source>
        <dbReference type="Proteomes" id="UP000006038"/>
    </source>
</evidence>
<evidence type="ECO:0008006" key="4">
    <source>
        <dbReference type="Google" id="ProtNLM"/>
    </source>
</evidence>
<reference evidence="2" key="2">
    <citation type="submission" date="2013-04" db="UniProtKB">
        <authorList>
            <consortium name="EnsemblPlants"/>
        </authorList>
    </citation>
    <scope>IDENTIFICATION</scope>
</reference>
<feature type="region of interest" description="Disordered" evidence="1">
    <location>
        <begin position="22"/>
        <end position="42"/>
    </location>
</feature>
<reference evidence="2" key="1">
    <citation type="journal article" date="2013" name="Nat. Commun.">
        <title>Whole-genome sequencing of Oryza brachyantha reveals mechanisms underlying Oryza genome evolution.</title>
        <authorList>
            <person name="Chen J."/>
            <person name="Huang Q."/>
            <person name="Gao D."/>
            <person name="Wang J."/>
            <person name="Lang Y."/>
            <person name="Liu T."/>
            <person name="Li B."/>
            <person name="Bai Z."/>
            <person name="Luis Goicoechea J."/>
            <person name="Liang C."/>
            <person name="Chen C."/>
            <person name="Zhang W."/>
            <person name="Sun S."/>
            <person name="Liao Y."/>
            <person name="Zhang X."/>
            <person name="Yang L."/>
            <person name="Song C."/>
            <person name="Wang M."/>
            <person name="Shi J."/>
            <person name="Liu G."/>
            <person name="Liu J."/>
            <person name="Zhou H."/>
            <person name="Zhou W."/>
            <person name="Yu Q."/>
            <person name="An N."/>
            <person name="Chen Y."/>
            <person name="Cai Q."/>
            <person name="Wang B."/>
            <person name="Liu B."/>
            <person name="Min J."/>
            <person name="Huang Y."/>
            <person name="Wu H."/>
            <person name="Li Z."/>
            <person name="Zhang Y."/>
            <person name="Yin Y."/>
            <person name="Song W."/>
            <person name="Jiang J."/>
            <person name="Jackson S.A."/>
            <person name="Wing R.A."/>
            <person name="Wang J."/>
            <person name="Chen M."/>
        </authorList>
    </citation>
    <scope>NUCLEOTIDE SEQUENCE [LARGE SCALE GENOMIC DNA]</scope>
    <source>
        <strain evidence="2">cv. IRGC 101232</strain>
    </source>
</reference>
<dbReference type="Proteomes" id="UP000006038">
    <property type="component" value="Chromosome 5"/>
</dbReference>
<evidence type="ECO:0000313" key="2">
    <source>
        <dbReference type="EnsemblPlants" id="OB05G25300.1"/>
    </source>
</evidence>
<dbReference type="AlphaFoldDB" id="J3M7F6"/>
<sequence length="116" mass="11740">MKVHPAPTQPALCASHLATESARPGLGASWDGDAKEAGRMTRHGVGSRGIILLLGGVGSSAGGAAAADCSERAISRVVDDGDDRENTKNLASLPSGDTRTESGEEEAGAAESARER</sequence>
<dbReference type="EnsemblPlants" id="OB05G25300.1">
    <property type="protein sequence ID" value="OB05G25300.1"/>
    <property type="gene ID" value="OB05G25300"/>
</dbReference>
<feature type="compositionally biased region" description="Basic and acidic residues" evidence="1">
    <location>
        <begin position="77"/>
        <end position="87"/>
    </location>
</feature>
<protein>
    <recommendedName>
        <fullName evidence="4">DUF834 domain-containing protein</fullName>
    </recommendedName>
</protein>
<organism evidence="2">
    <name type="scientific">Oryza brachyantha</name>
    <name type="common">malo sina</name>
    <dbReference type="NCBI Taxonomy" id="4533"/>
    <lineage>
        <taxon>Eukaryota</taxon>
        <taxon>Viridiplantae</taxon>
        <taxon>Streptophyta</taxon>
        <taxon>Embryophyta</taxon>
        <taxon>Tracheophyta</taxon>
        <taxon>Spermatophyta</taxon>
        <taxon>Magnoliopsida</taxon>
        <taxon>Liliopsida</taxon>
        <taxon>Poales</taxon>
        <taxon>Poaceae</taxon>
        <taxon>BOP clade</taxon>
        <taxon>Oryzoideae</taxon>
        <taxon>Oryzeae</taxon>
        <taxon>Oryzinae</taxon>
        <taxon>Oryza</taxon>
    </lineage>
</organism>
<name>J3M7F6_ORYBR</name>
<evidence type="ECO:0000256" key="1">
    <source>
        <dbReference type="SAM" id="MobiDB-lite"/>
    </source>
</evidence>
<dbReference type="HOGENOM" id="CLU_2100682_0_0_1"/>
<feature type="compositionally biased region" description="Polar residues" evidence="1">
    <location>
        <begin position="88"/>
        <end position="97"/>
    </location>
</feature>
<keyword evidence="3" id="KW-1185">Reference proteome</keyword>
<accession>J3M7F6</accession>
<feature type="region of interest" description="Disordered" evidence="1">
    <location>
        <begin position="77"/>
        <end position="116"/>
    </location>
</feature>
<dbReference type="Gramene" id="OB05G25300.1">
    <property type="protein sequence ID" value="OB05G25300.1"/>
    <property type="gene ID" value="OB05G25300"/>
</dbReference>
<proteinExistence type="predicted"/>